<comment type="caution">
    <text evidence="1">The sequence shown here is derived from an EMBL/GenBank/DDBJ whole genome shotgun (WGS) entry which is preliminary data.</text>
</comment>
<dbReference type="RefSeq" id="WP_163695495.1">
    <property type="nucleotide sequence ID" value="NZ_QXHD01000001.1"/>
</dbReference>
<accession>A0A6M0RD60</accession>
<protein>
    <submittedName>
        <fullName evidence="1">Uncharacterized protein</fullName>
    </submittedName>
</protein>
<dbReference type="EMBL" id="QXHD01000001">
    <property type="protein sequence ID" value="NEZ54175.1"/>
    <property type="molecule type" value="Genomic_DNA"/>
</dbReference>
<dbReference type="AlphaFoldDB" id="A0A6M0RD60"/>
<proteinExistence type="predicted"/>
<name>A0A6M0RD60_9CYAN</name>
<sequence length="147" mass="16859">MFELIYPTITAIQVVAAQPKPADLRNISYIQERDLVELSEVVYLVKIYVDEKPPISNMSWDIYFDNYKLRKYGEFSAGFYIKTVNPNFLSENAGKEIRFSIDGINFHDSGQRIPDTAINLEPEFSFLSSTLPNEVVDLPTQEQALEN</sequence>
<gene>
    <name evidence="1" type="ORF">DXZ20_00325</name>
</gene>
<evidence type="ECO:0000313" key="1">
    <source>
        <dbReference type="EMBL" id="NEZ54175.1"/>
    </source>
</evidence>
<evidence type="ECO:0000313" key="2">
    <source>
        <dbReference type="Proteomes" id="UP000481033"/>
    </source>
</evidence>
<organism evidence="1 2">
    <name type="scientific">Adonisia turfae CCMR0081</name>
    <dbReference type="NCBI Taxonomy" id="2292702"/>
    <lineage>
        <taxon>Bacteria</taxon>
        <taxon>Bacillati</taxon>
        <taxon>Cyanobacteriota</taxon>
        <taxon>Adonisia</taxon>
        <taxon>Adonisia turfae</taxon>
    </lineage>
</organism>
<dbReference type="Proteomes" id="UP000481033">
    <property type="component" value="Unassembled WGS sequence"/>
</dbReference>
<keyword evidence="2" id="KW-1185">Reference proteome</keyword>
<reference evidence="1 2" key="1">
    <citation type="journal article" date="2020" name="Microb. Ecol.">
        <title>Ecogenomics of the Marine Benthic Filamentous Cyanobacterium Adonisia.</title>
        <authorList>
            <person name="Walter J.M."/>
            <person name="Coutinho F.H."/>
            <person name="Leomil L."/>
            <person name="Hargreaves P.I."/>
            <person name="Campeao M.E."/>
            <person name="Vieira V.V."/>
            <person name="Silva B.S."/>
            <person name="Fistarol G.O."/>
            <person name="Salomon P.S."/>
            <person name="Sawabe T."/>
            <person name="Mino S."/>
            <person name="Hosokawa M."/>
            <person name="Miyashita H."/>
            <person name="Maruyama F."/>
            <person name="van Verk M.C."/>
            <person name="Dutilh B.E."/>
            <person name="Thompson C.C."/>
            <person name="Thompson F.L."/>
        </authorList>
    </citation>
    <scope>NUCLEOTIDE SEQUENCE [LARGE SCALE GENOMIC DNA]</scope>
    <source>
        <strain evidence="1 2">CCMR0081</strain>
    </source>
</reference>